<reference evidence="7 8" key="1">
    <citation type="submission" date="2019-02" db="EMBL/GenBank/DDBJ databases">
        <title>Deep-cultivation of Planctomycetes and their phenomic and genomic characterization uncovers novel biology.</title>
        <authorList>
            <person name="Wiegand S."/>
            <person name="Jogler M."/>
            <person name="Boedeker C."/>
            <person name="Pinto D."/>
            <person name="Vollmers J."/>
            <person name="Rivas-Marin E."/>
            <person name="Kohn T."/>
            <person name="Peeters S.H."/>
            <person name="Heuer A."/>
            <person name="Rast P."/>
            <person name="Oberbeckmann S."/>
            <person name="Bunk B."/>
            <person name="Jeske O."/>
            <person name="Meyerdierks A."/>
            <person name="Storesund J.E."/>
            <person name="Kallscheuer N."/>
            <person name="Luecker S."/>
            <person name="Lage O.M."/>
            <person name="Pohl T."/>
            <person name="Merkel B.J."/>
            <person name="Hornburger P."/>
            <person name="Mueller R.-W."/>
            <person name="Bruemmer F."/>
            <person name="Labrenz M."/>
            <person name="Spormann A.M."/>
            <person name="Op den Camp H."/>
            <person name="Overmann J."/>
            <person name="Amann R."/>
            <person name="Jetten M.S.M."/>
            <person name="Mascher T."/>
            <person name="Medema M.H."/>
            <person name="Devos D.P."/>
            <person name="Kaster A.-K."/>
            <person name="Ovreas L."/>
            <person name="Rohde M."/>
            <person name="Galperin M.Y."/>
            <person name="Jogler C."/>
        </authorList>
    </citation>
    <scope>NUCLEOTIDE SEQUENCE [LARGE SCALE GENOMIC DNA]</scope>
    <source>
        <strain evidence="7 8">V22</strain>
    </source>
</reference>
<proteinExistence type="predicted"/>
<dbReference type="Gene3D" id="1.20.1420.30">
    <property type="entry name" value="NCX, central ion-binding region"/>
    <property type="match status" value="1"/>
</dbReference>
<feature type="transmembrane region" description="Helical" evidence="5">
    <location>
        <begin position="126"/>
        <end position="144"/>
    </location>
</feature>
<evidence type="ECO:0000256" key="4">
    <source>
        <dbReference type="ARBA" id="ARBA00023136"/>
    </source>
</evidence>
<dbReference type="KEGG" id="chya:V22_30230"/>
<dbReference type="InterPro" id="IPR004837">
    <property type="entry name" value="NaCa_Exmemb"/>
</dbReference>
<dbReference type="Gene3D" id="6.10.280.80">
    <property type="entry name" value="NCX, peripheral helical region"/>
    <property type="match status" value="1"/>
</dbReference>
<keyword evidence="2 5" id="KW-0812">Transmembrane</keyword>
<dbReference type="EMBL" id="CP036316">
    <property type="protein sequence ID" value="QDT65762.1"/>
    <property type="molecule type" value="Genomic_DNA"/>
</dbReference>
<accession>A0A517TBK9</accession>
<dbReference type="GO" id="GO:0005886">
    <property type="term" value="C:plasma membrane"/>
    <property type="evidence" value="ECO:0007669"/>
    <property type="project" value="TreeGrafter"/>
</dbReference>
<sequence>MLLTVLFLIAGIVLLYLGGEALVKGASSLALRLGLTPLAVGLTVVAFGTSVPELVVCVQAAMSGYDDVALGNVVGSNIANVGLILGLTALISPVLSQSRLLKIDIPLMLIAELVAMAFLWDRQVDRYEGLMLVVGLLAYTWFNFRQAKLEKQAMVQDYSDMAGEMVPGRWWLDLVFIAGGIGALVAGGNLFVEGAIQLARLFGVSESLIALSVVALGTSLPELAASVVAAWRGKGDLAIGNVVGSNIFNVLSVLGITAIIRPVTAIGVGTIDLGVMFLSSFLVFPFLATNKGITRFEGAVLLLVYLGYIGWIAYADLS</sequence>
<dbReference type="PANTHER" id="PTHR10846:SF8">
    <property type="entry name" value="INNER MEMBRANE PROTEIN YRBG"/>
    <property type="match status" value="1"/>
</dbReference>
<evidence type="ECO:0000313" key="8">
    <source>
        <dbReference type="Proteomes" id="UP000319976"/>
    </source>
</evidence>
<protein>
    <submittedName>
        <fullName evidence="7">Inner membrane protein YrbG</fullName>
    </submittedName>
</protein>
<feature type="domain" description="Sodium/calcium exchanger membrane region" evidence="6">
    <location>
        <begin position="5"/>
        <end position="144"/>
    </location>
</feature>
<feature type="transmembrane region" description="Helical" evidence="5">
    <location>
        <begin position="69"/>
        <end position="91"/>
    </location>
</feature>
<organism evidence="7 8">
    <name type="scientific">Calycomorphotria hydatis</name>
    <dbReference type="NCBI Taxonomy" id="2528027"/>
    <lineage>
        <taxon>Bacteria</taxon>
        <taxon>Pseudomonadati</taxon>
        <taxon>Planctomycetota</taxon>
        <taxon>Planctomycetia</taxon>
        <taxon>Planctomycetales</taxon>
        <taxon>Planctomycetaceae</taxon>
        <taxon>Calycomorphotria</taxon>
    </lineage>
</organism>
<dbReference type="GO" id="GO:0005262">
    <property type="term" value="F:calcium channel activity"/>
    <property type="evidence" value="ECO:0007669"/>
    <property type="project" value="TreeGrafter"/>
</dbReference>
<feature type="transmembrane region" description="Helical" evidence="5">
    <location>
        <begin position="208"/>
        <end position="231"/>
    </location>
</feature>
<dbReference type="AlphaFoldDB" id="A0A517TBK9"/>
<dbReference type="GO" id="GO:0006874">
    <property type="term" value="P:intracellular calcium ion homeostasis"/>
    <property type="evidence" value="ECO:0007669"/>
    <property type="project" value="TreeGrafter"/>
</dbReference>
<evidence type="ECO:0000256" key="5">
    <source>
        <dbReference type="SAM" id="Phobius"/>
    </source>
</evidence>
<evidence type="ECO:0000256" key="2">
    <source>
        <dbReference type="ARBA" id="ARBA00022692"/>
    </source>
</evidence>
<evidence type="ECO:0000259" key="6">
    <source>
        <dbReference type="Pfam" id="PF01699"/>
    </source>
</evidence>
<dbReference type="GO" id="GO:0008273">
    <property type="term" value="F:calcium, potassium:sodium antiporter activity"/>
    <property type="evidence" value="ECO:0007669"/>
    <property type="project" value="TreeGrafter"/>
</dbReference>
<feature type="transmembrane region" description="Helical" evidence="5">
    <location>
        <begin position="170"/>
        <end position="188"/>
    </location>
</feature>
<dbReference type="InterPro" id="IPR004481">
    <property type="entry name" value="K/Na/Ca-exchanger"/>
</dbReference>
<feature type="domain" description="Sodium/calcium exchanger membrane region" evidence="6">
    <location>
        <begin position="174"/>
        <end position="311"/>
    </location>
</feature>
<evidence type="ECO:0000313" key="7">
    <source>
        <dbReference type="EMBL" id="QDT65762.1"/>
    </source>
</evidence>
<name>A0A517TBK9_9PLAN</name>
<feature type="transmembrane region" description="Helical" evidence="5">
    <location>
        <begin position="266"/>
        <end position="287"/>
    </location>
</feature>
<keyword evidence="4 5" id="KW-0472">Membrane</keyword>
<dbReference type="InterPro" id="IPR044880">
    <property type="entry name" value="NCX_ion-bd_dom_sf"/>
</dbReference>
<feature type="transmembrane region" description="Helical" evidence="5">
    <location>
        <begin position="238"/>
        <end position="260"/>
    </location>
</feature>
<dbReference type="RefSeq" id="WP_197439632.1">
    <property type="nucleotide sequence ID" value="NZ_CP036316.1"/>
</dbReference>
<dbReference type="Proteomes" id="UP000319976">
    <property type="component" value="Chromosome"/>
</dbReference>
<keyword evidence="3 5" id="KW-1133">Transmembrane helix</keyword>
<comment type="subcellular location">
    <subcellularLocation>
        <location evidence="1">Membrane</location>
        <topology evidence="1">Multi-pass membrane protein</topology>
    </subcellularLocation>
</comment>
<keyword evidence="8" id="KW-1185">Reference proteome</keyword>
<dbReference type="Pfam" id="PF01699">
    <property type="entry name" value="Na_Ca_ex"/>
    <property type="match status" value="2"/>
</dbReference>
<dbReference type="NCBIfam" id="TIGR00367">
    <property type="entry name" value="calcium/sodium antiporter"/>
    <property type="match status" value="1"/>
</dbReference>
<dbReference type="PANTHER" id="PTHR10846">
    <property type="entry name" value="SODIUM/POTASSIUM/CALCIUM EXCHANGER"/>
    <property type="match status" value="1"/>
</dbReference>
<evidence type="ECO:0000256" key="3">
    <source>
        <dbReference type="ARBA" id="ARBA00022989"/>
    </source>
</evidence>
<gene>
    <name evidence="7" type="primary">yrbG</name>
    <name evidence="7" type="ORF">V22_30230</name>
</gene>
<evidence type="ECO:0000256" key="1">
    <source>
        <dbReference type="ARBA" id="ARBA00004141"/>
    </source>
</evidence>
<feature type="transmembrane region" description="Helical" evidence="5">
    <location>
        <begin position="299"/>
        <end position="317"/>
    </location>
</feature>